<dbReference type="Gene3D" id="1.10.472.80">
    <property type="entry name" value="Ypt/Rab-GAP domain of gyp1p, domain 3"/>
    <property type="match status" value="1"/>
</dbReference>
<feature type="region of interest" description="Disordered" evidence="2">
    <location>
        <begin position="348"/>
        <end position="382"/>
    </location>
</feature>
<dbReference type="InterPro" id="IPR050302">
    <property type="entry name" value="Rab_GAP_TBC_domain"/>
</dbReference>
<evidence type="ECO:0000259" key="3">
    <source>
        <dbReference type="PROSITE" id="PS50086"/>
    </source>
</evidence>
<dbReference type="OrthoDB" id="159449at2759"/>
<dbReference type="PANTHER" id="PTHR47219:SF4">
    <property type="entry name" value="TBC1 DOMAIN FAMILY MEMBER 10A"/>
    <property type="match status" value="1"/>
</dbReference>
<dbReference type="AlphaFoldDB" id="A0A6A4VZX0"/>
<name>A0A6A4VZX0_AMPAM</name>
<dbReference type="EMBL" id="VIIS01001173">
    <property type="protein sequence ID" value="KAF0301327.1"/>
    <property type="molecule type" value="Genomic_DNA"/>
</dbReference>
<feature type="compositionally biased region" description="Basic and acidic residues" evidence="2">
    <location>
        <begin position="370"/>
        <end position="382"/>
    </location>
</feature>
<proteinExistence type="predicted"/>
<reference evidence="4 5" key="1">
    <citation type="submission" date="2019-07" db="EMBL/GenBank/DDBJ databases">
        <title>Draft genome assembly of a fouling barnacle, Amphibalanus amphitrite (Darwin, 1854): The first reference genome for Thecostraca.</title>
        <authorList>
            <person name="Kim W."/>
        </authorList>
    </citation>
    <scope>NUCLEOTIDE SEQUENCE [LARGE SCALE GENOMIC DNA]</scope>
    <source>
        <strain evidence="4">SNU_AA5</strain>
        <tissue evidence="4">Soma without cirri and trophi</tissue>
    </source>
</reference>
<dbReference type="FunFam" id="1.10.8.270:FF:000007">
    <property type="entry name" value="TBC1 domain family member 10A"/>
    <property type="match status" value="1"/>
</dbReference>
<dbReference type="Proteomes" id="UP000440578">
    <property type="component" value="Unassembled WGS sequence"/>
</dbReference>
<dbReference type="FunFam" id="1.10.10.750:FF:000001">
    <property type="entry name" value="TBC1 domain family member 10A"/>
    <property type="match status" value="1"/>
</dbReference>
<evidence type="ECO:0000256" key="1">
    <source>
        <dbReference type="ARBA" id="ARBA00022468"/>
    </source>
</evidence>
<dbReference type="InterPro" id="IPR000195">
    <property type="entry name" value="Rab-GAP-TBC_dom"/>
</dbReference>
<dbReference type="SMART" id="SM00164">
    <property type="entry name" value="TBC"/>
    <property type="match status" value="1"/>
</dbReference>
<gene>
    <name evidence="4" type="primary">TBC1D10A</name>
    <name evidence="4" type="ORF">FJT64_026334</name>
</gene>
<evidence type="ECO:0000313" key="5">
    <source>
        <dbReference type="Proteomes" id="UP000440578"/>
    </source>
</evidence>
<dbReference type="GO" id="GO:0005886">
    <property type="term" value="C:plasma membrane"/>
    <property type="evidence" value="ECO:0007669"/>
    <property type="project" value="UniProtKB-ARBA"/>
</dbReference>
<evidence type="ECO:0000313" key="4">
    <source>
        <dbReference type="EMBL" id="KAF0301327.1"/>
    </source>
</evidence>
<dbReference type="FunFam" id="1.10.472.80:FF:000008">
    <property type="entry name" value="TBC1 domain family member 10A"/>
    <property type="match status" value="1"/>
</dbReference>
<dbReference type="PANTHER" id="PTHR47219">
    <property type="entry name" value="RAB GTPASE-ACTIVATING PROTEIN 1-LIKE"/>
    <property type="match status" value="1"/>
</dbReference>
<evidence type="ECO:0000256" key="2">
    <source>
        <dbReference type="SAM" id="MobiDB-lite"/>
    </source>
</evidence>
<feature type="compositionally biased region" description="Basic residues" evidence="2">
    <location>
        <begin position="353"/>
        <end position="369"/>
    </location>
</feature>
<dbReference type="PROSITE" id="PS50086">
    <property type="entry name" value="TBC_RABGAP"/>
    <property type="match status" value="1"/>
</dbReference>
<dbReference type="GO" id="GO:0031267">
    <property type="term" value="F:small GTPase binding"/>
    <property type="evidence" value="ECO:0007669"/>
    <property type="project" value="TreeGrafter"/>
</dbReference>
<dbReference type="Pfam" id="PF00566">
    <property type="entry name" value="RabGAP-TBC"/>
    <property type="match status" value="1"/>
</dbReference>
<dbReference type="Gene3D" id="1.10.8.270">
    <property type="entry name" value="putative rabgap domain of human tbc1 domain family member 14 like domains"/>
    <property type="match status" value="1"/>
</dbReference>
<organism evidence="4 5">
    <name type="scientific">Amphibalanus amphitrite</name>
    <name type="common">Striped barnacle</name>
    <name type="synonym">Balanus amphitrite</name>
    <dbReference type="NCBI Taxonomy" id="1232801"/>
    <lineage>
        <taxon>Eukaryota</taxon>
        <taxon>Metazoa</taxon>
        <taxon>Ecdysozoa</taxon>
        <taxon>Arthropoda</taxon>
        <taxon>Crustacea</taxon>
        <taxon>Multicrustacea</taxon>
        <taxon>Cirripedia</taxon>
        <taxon>Thoracica</taxon>
        <taxon>Thoracicalcarea</taxon>
        <taxon>Balanomorpha</taxon>
        <taxon>Balanoidea</taxon>
        <taxon>Balanidae</taxon>
        <taxon>Amphibalaninae</taxon>
        <taxon>Amphibalanus</taxon>
    </lineage>
</organism>
<feature type="domain" description="Rab-GAP TBC" evidence="3">
    <location>
        <begin position="100"/>
        <end position="288"/>
    </location>
</feature>
<dbReference type="SUPFAM" id="SSF47923">
    <property type="entry name" value="Ypt/Rab-GAP domain of gyp1p"/>
    <property type="match status" value="2"/>
</dbReference>
<dbReference type="GO" id="GO:0005096">
    <property type="term" value="F:GTPase activator activity"/>
    <property type="evidence" value="ECO:0007669"/>
    <property type="project" value="UniProtKB-KW"/>
</dbReference>
<comment type="caution">
    <text evidence="4">The sequence shown here is derived from an EMBL/GenBank/DDBJ whole genome shotgun (WGS) entry which is preliminary data.</text>
</comment>
<accession>A0A6A4VZX0</accession>
<keyword evidence="5" id="KW-1185">Reference proteome</keyword>
<keyword evidence="1" id="KW-0343">GTPase activation</keyword>
<dbReference type="Gene3D" id="1.10.10.750">
    <property type="entry name" value="Ypt/Rab-GAP domain of gyp1p, domain 1"/>
    <property type="match status" value="1"/>
</dbReference>
<protein>
    <submittedName>
        <fullName evidence="4">TBC1 domain family member 10A</fullName>
    </submittedName>
</protein>
<dbReference type="InterPro" id="IPR035969">
    <property type="entry name" value="Rab-GAP_TBC_sf"/>
</dbReference>
<sequence>MSAEVPAQKAGGTAAEMDVSDDETTSSSEQATNAAISTVSTIPDKYGFMHVDGDNVHYEEEKLPVKMLRQREHKWLEMLEHWDSFMTHNFKKVRSRCRKGIPTSLRARAWQHLCGGYYMLQRNAGAYDRLLELPIDAQVLDEIRRDLHRQFPMHEMFMRKGGHGQEELMKVLRAYAVYNPSDGYSQAQAPLAAVLLMHMPTEQAFWCLVSICKEYLPGYYGQGLERVQLDGDILHGLVKKVSPHVYRHLKKQKLDPALYMVEWFMCVYSRTLPWASVLRVWDMFFCEGVKVLFRVGLVLIRYALGRRGILKQCPTMYETVEFLRNLPPEIMRESVLVQEMTKLDLDEDAMTREHHKQLKKRQKAERRRQKAEEREGRERAAR</sequence>
<feature type="region of interest" description="Disordered" evidence="2">
    <location>
        <begin position="1"/>
        <end position="33"/>
    </location>
</feature>